<gene>
    <name evidence="2" type="ORF">GUJ93_ZPchr0014g47140</name>
</gene>
<name>A0A8J5TBW6_ZIZPA</name>
<accession>A0A8J5TBW6</accession>
<dbReference type="EMBL" id="JAAALK010000086">
    <property type="protein sequence ID" value="KAG8082747.1"/>
    <property type="molecule type" value="Genomic_DNA"/>
</dbReference>
<feature type="compositionally biased region" description="Polar residues" evidence="1">
    <location>
        <begin position="1"/>
        <end position="10"/>
    </location>
</feature>
<evidence type="ECO:0000256" key="1">
    <source>
        <dbReference type="SAM" id="MobiDB-lite"/>
    </source>
</evidence>
<protein>
    <submittedName>
        <fullName evidence="2">Uncharacterized protein</fullName>
    </submittedName>
</protein>
<evidence type="ECO:0000313" key="2">
    <source>
        <dbReference type="EMBL" id="KAG8082747.1"/>
    </source>
</evidence>
<reference evidence="2" key="2">
    <citation type="submission" date="2021-02" db="EMBL/GenBank/DDBJ databases">
        <authorList>
            <person name="Kimball J.A."/>
            <person name="Haas M.W."/>
            <person name="Macchietto M."/>
            <person name="Kono T."/>
            <person name="Duquette J."/>
            <person name="Shao M."/>
        </authorList>
    </citation>
    <scope>NUCLEOTIDE SEQUENCE</scope>
    <source>
        <tissue evidence="2">Fresh leaf tissue</tissue>
    </source>
</reference>
<comment type="caution">
    <text evidence="2">The sequence shown here is derived from an EMBL/GenBank/DDBJ whole genome shotgun (WGS) entry which is preliminary data.</text>
</comment>
<feature type="region of interest" description="Disordered" evidence="1">
    <location>
        <begin position="1"/>
        <end position="20"/>
    </location>
</feature>
<sequence length="92" mass="10199">MSCSSTTSSAARDPTAEGRRPQCVAQFAKDLLFREYSVSSRNGSRVAFAFAVDAALLHHGITQRARCPRPVAGRIPICRRFSVESVKLWNWS</sequence>
<dbReference type="OrthoDB" id="337750at2759"/>
<evidence type="ECO:0000313" key="3">
    <source>
        <dbReference type="Proteomes" id="UP000729402"/>
    </source>
</evidence>
<proteinExistence type="predicted"/>
<keyword evidence="3" id="KW-1185">Reference proteome</keyword>
<dbReference type="Proteomes" id="UP000729402">
    <property type="component" value="Unassembled WGS sequence"/>
</dbReference>
<reference evidence="2" key="1">
    <citation type="journal article" date="2021" name="bioRxiv">
        <title>Whole Genome Assembly and Annotation of Northern Wild Rice, Zizania palustris L., Supports a Whole Genome Duplication in the Zizania Genus.</title>
        <authorList>
            <person name="Haas M."/>
            <person name="Kono T."/>
            <person name="Macchietto M."/>
            <person name="Millas R."/>
            <person name="McGilp L."/>
            <person name="Shao M."/>
            <person name="Duquette J."/>
            <person name="Hirsch C.N."/>
            <person name="Kimball J."/>
        </authorList>
    </citation>
    <scope>NUCLEOTIDE SEQUENCE</scope>
    <source>
        <tissue evidence="2">Fresh leaf tissue</tissue>
    </source>
</reference>
<organism evidence="2 3">
    <name type="scientific">Zizania palustris</name>
    <name type="common">Northern wild rice</name>
    <dbReference type="NCBI Taxonomy" id="103762"/>
    <lineage>
        <taxon>Eukaryota</taxon>
        <taxon>Viridiplantae</taxon>
        <taxon>Streptophyta</taxon>
        <taxon>Embryophyta</taxon>
        <taxon>Tracheophyta</taxon>
        <taxon>Spermatophyta</taxon>
        <taxon>Magnoliopsida</taxon>
        <taxon>Liliopsida</taxon>
        <taxon>Poales</taxon>
        <taxon>Poaceae</taxon>
        <taxon>BOP clade</taxon>
        <taxon>Oryzoideae</taxon>
        <taxon>Oryzeae</taxon>
        <taxon>Zizaniinae</taxon>
        <taxon>Zizania</taxon>
    </lineage>
</organism>
<dbReference type="AlphaFoldDB" id="A0A8J5TBW6"/>